<dbReference type="AlphaFoldDB" id="A0AAV4UB98"/>
<proteinExistence type="predicted"/>
<reference evidence="1 2" key="1">
    <citation type="submission" date="2021-06" db="EMBL/GenBank/DDBJ databases">
        <title>Caerostris extrusa draft genome.</title>
        <authorList>
            <person name="Kono N."/>
            <person name="Arakawa K."/>
        </authorList>
    </citation>
    <scope>NUCLEOTIDE SEQUENCE [LARGE SCALE GENOMIC DNA]</scope>
</reference>
<name>A0AAV4UB98_CAEEX</name>
<protein>
    <submittedName>
        <fullName evidence="1">Uncharacterized protein</fullName>
    </submittedName>
</protein>
<evidence type="ECO:0000313" key="1">
    <source>
        <dbReference type="EMBL" id="GIY55079.1"/>
    </source>
</evidence>
<organism evidence="1 2">
    <name type="scientific">Caerostris extrusa</name>
    <name type="common">Bark spider</name>
    <name type="synonym">Caerostris bankana</name>
    <dbReference type="NCBI Taxonomy" id="172846"/>
    <lineage>
        <taxon>Eukaryota</taxon>
        <taxon>Metazoa</taxon>
        <taxon>Ecdysozoa</taxon>
        <taxon>Arthropoda</taxon>
        <taxon>Chelicerata</taxon>
        <taxon>Arachnida</taxon>
        <taxon>Araneae</taxon>
        <taxon>Araneomorphae</taxon>
        <taxon>Entelegynae</taxon>
        <taxon>Araneoidea</taxon>
        <taxon>Araneidae</taxon>
        <taxon>Caerostris</taxon>
    </lineage>
</organism>
<dbReference type="EMBL" id="BPLR01012603">
    <property type="protein sequence ID" value="GIY55079.1"/>
    <property type="molecule type" value="Genomic_DNA"/>
</dbReference>
<keyword evidence="2" id="KW-1185">Reference proteome</keyword>
<sequence>MQNIIKNRVNTILTVSFPSGNAYRLTERIPIRIQRNPNVREFRFESDTGVSHYFQKRGNSMTIRAITINVSTWRKLSWFSPLQHTNAEQLPLEIFPEA</sequence>
<evidence type="ECO:0000313" key="2">
    <source>
        <dbReference type="Proteomes" id="UP001054945"/>
    </source>
</evidence>
<gene>
    <name evidence="1" type="ORF">CEXT_668361</name>
</gene>
<comment type="caution">
    <text evidence="1">The sequence shown here is derived from an EMBL/GenBank/DDBJ whole genome shotgun (WGS) entry which is preliminary data.</text>
</comment>
<dbReference type="Proteomes" id="UP001054945">
    <property type="component" value="Unassembled WGS sequence"/>
</dbReference>
<accession>A0AAV4UB98</accession>